<evidence type="ECO:0000256" key="6">
    <source>
        <dbReference type="ARBA" id="ARBA00023049"/>
    </source>
</evidence>
<feature type="transmembrane region" description="Helical" evidence="7">
    <location>
        <begin position="343"/>
        <end position="363"/>
    </location>
</feature>
<dbReference type="GO" id="GO:0004222">
    <property type="term" value="F:metalloendopeptidase activity"/>
    <property type="evidence" value="ECO:0007669"/>
    <property type="project" value="InterPro"/>
</dbReference>
<keyword evidence="7" id="KW-0472">Membrane</keyword>
<evidence type="ECO:0000256" key="2">
    <source>
        <dbReference type="ARBA" id="ARBA00022670"/>
    </source>
</evidence>
<evidence type="ECO:0000256" key="1">
    <source>
        <dbReference type="ARBA" id="ARBA00001947"/>
    </source>
</evidence>
<evidence type="ECO:0000256" key="4">
    <source>
        <dbReference type="ARBA" id="ARBA00022801"/>
    </source>
</evidence>
<dbReference type="AlphaFoldDB" id="A0A6P4HZ37"/>
<evidence type="ECO:0000256" key="3">
    <source>
        <dbReference type="ARBA" id="ARBA00022723"/>
    </source>
</evidence>
<keyword evidence="4" id="KW-0378">Hydrolase</keyword>
<evidence type="ECO:0000256" key="7">
    <source>
        <dbReference type="SAM" id="Phobius"/>
    </source>
</evidence>
<evidence type="ECO:0000259" key="8">
    <source>
        <dbReference type="Pfam" id="PF01435"/>
    </source>
</evidence>
<dbReference type="OrthoDB" id="7882191at2759"/>
<dbReference type="GO" id="GO:0046872">
    <property type="term" value="F:metal ion binding"/>
    <property type="evidence" value="ECO:0007669"/>
    <property type="project" value="UniProtKB-KW"/>
</dbReference>
<feature type="transmembrane region" description="Helical" evidence="7">
    <location>
        <begin position="175"/>
        <end position="198"/>
    </location>
</feature>
<dbReference type="Proteomes" id="UP001652661">
    <property type="component" value="Chromosome 3L"/>
</dbReference>
<evidence type="ECO:0000313" key="11">
    <source>
        <dbReference type="RefSeq" id="XP_017021045.1"/>
    </source>
</evidence>
<feature type="transmembrane region" description="Helical" evidence="7">
    <location>
        <begin position="383"/>
        <end position="405"/>
    </location>
</feature>
<feature type="transmembrane region" description="Helical" evidence="7">
    <location>
        <begin position="37"/>
        <end position="59"/>
    </location>
</feature>
<feature type="domain" description="CAAX prenyl protease 1 N-terminal" evidence="9">
    <location>
        <begin position="60"/>
        <end position="242"/>
    </location>
</feature>
<dbReference type="InterPro" id="IPR032456">
    <property type="entry name" value="Peptidase_M48_N"/>
</dbReference>
<dbReference type="GeneID" id="108073789"/>
<feature type="domain" description="Peptidase M48" evidence="8">
    <location>
        <begin position="254"/>
        <end position="466"/>
    </location>
</feature>
<evidence type="ECO:0000256" key="5">
    <source>
        <dbReference type="ARBA" id="ARBA00022833"/>
    </source>
</evidence>
<gene>
    <name evidence="11" type="primary">LOC108073789</name>
</gene>
<keyword evidence="7" id="KW-1133">Transmembrane helix</keyword>
<sequence>MATLYEDPTRTEPLVISGYSIGMKMMPEKWNFSDPVFVRHVLCLMIVIHGIFHAILCCCQLRLVEKSTEPPPQMEGIMSLDDFKDSKDKQLHRVQLALFNVCADTIYSCLDLYLCTLAIIWKLTVEWYRFATDIWLNVVFMTIFTTYLVIRRLPSMFYEKLILDPKYNVDPKKSWPLMGVMCSLAFFVVFMQIGVIPLTAICMTLAKLKVWYFVLVCWLFLLAVDFILHLATGIFGVPCLGKSRLLKESEMSKQLSVVLQTFKYPGRVYLVHTYYLGRPTALVLGACCCRRLAIHDNLMLNRNVGTDDLPSTQVGAGLNDVQLAAFVAHQLAHWRLWHIPKSLLIFHLTLLTYLVIFGFSYNWQTMYLAAGFTRVYPYVVGYWLVYKYLMTLYRTGCIWIVYYFLRHFEYTADRYCYRLGVATSMKAALLKLFADHRVFPYVHLGYLMWYRHKPSILQRIRNIQKLENKDEDSYRVSII</sequence>
<comment type="cofactor">
    <cofactor evidence="1">
        <name>Zn(2+)</name>
        <dbReference type="ChEBI" id="CHEBI:29105"/>
    </cofactor>
</comment>
<evidence type="ECO:0000313" key="10">
    <source>
        <dbReference type="Proteomes" id="UP001652661"/>
    </source>
</evidence>
<dbReference type="Pfam" id="PF01435">
    <property type="entry name" value="Peptidase_M48"/>
    <property type="match status" value="1"/>
</dbReference>
<keyword evidence="3" id="KW-0479">Metal-binding</keyword>
<keyword evidence="7" id="KW-0812">Transmembrane</keyword>
<protein>
    <submittedName>
        <fullName evidence="11">CAAX prenyl protease 1 homolog</fullName>
    </submittedName>
</protein>
<dbReference type="GO" id="GO:0006508">
    <property type="term" value="P:proteolysis"/>
    <property type="evidence" value="ECO:0007669"/>
    <property type="project" value="UniProtKB-KW"/>
</dbReference>
<name>A0A6P4HZ37_DROKI</name>
<proteinExistence type="predicted"/>
<dbReference type="Pfam" id="PF16491">
    <property type="entry name" value="Peptidase_M48_N"/>
    <property type="match status" value="1"/>
</dbReference>
<feature type="transmembrane region" description="Helical" evidence="7">
    <location>
        <begin position="210"/>
        <end position="237"/>
    </location>
</feature>
<keyword evidence="5" id="KW-0862">Zinc</keyword>
<keyword evidence="2 11" id="KW-0645">Protease</keyword>
<feature type="transmembrane region" description="Helical" evidence="7">
    <location>
        <begin position="96"/>
        <end position="121"/>
    </location>
</feature>
<feature type="transmembrane region" description="Helical" evidence="7">
    <location>
        <begin position="127"/>
        <end position="150"/>
    </location>
</feature>
<dbReference type="RefSeq" id="XP_017021045.1">
    <property type="nucleotide sequence ID" value="XM_017165556.3"/>
</dbReference>
<keyword evidence="6" id="KW-0482">Metalloprotease</keyword>
<reference evidence="11" key="1">
    <citation type="submission" date="2025-08" db="UniProtKB">
        <authorList>
            <consortium name="RefSeq"/>
        </authorList>
    </citation>
    <scope>IDENTIFICATION</scope>
    <source>
        <strain evidence="11">14028-0561.14</strain>
        <tissue evidence="11">Whole fly</tissue>
    </source>
</reference>
<accession>A0A6P4HZ37</accession>
<dbReference type="InterPro" id="IPR001915">
    <property type="entry name" value="Peptidase_M48"/>
</dbReference>
<organism evidence="10 11">
    <name type="scientific">Drosophila kikkawai</name>
    <name type="common">Fruit fly</name>
    <dbReference type="NCBI Taxonomy" id="30033"/>
    <lineage>
        <taxon>Eukaryota</taxon>
        <taxon>Metazoa</taxon>
        <taxon>Ecdysozoa</taxon>
        <taxon>Arthropoda</taxon>
        <taxon>Hexapoda</taxon>
        <taxon>Insecta</taxon>
        <taxon>Pterygota</taxon>
        <taxon>Neoptera</taxon>
        <taxon>Endopterygota</taxon>
        <taxon>Diptera</taxon>
        <taxon>Brachycera</taxon>
        <taxon>Muscomorpha</taxon>
        <taxon>Ephydroidea</taxon>
        <taxon>Drosophilidae</taxon>
        <taxon>Drosophila</taxon>
        <taxon>Sophophora</taxon>
    </lineage>
</organism>
<keyword evidence="10" id="KW-1185">Reference proteome</keyword>
<dbReference type="PANTHER" id="PTHR10120">
    <property type="entry name" value="CAAX PRENYL PROTEASE 1"/>
    <property type="match status" value="1"/>
</dbReference>
<evidence type="ECO:0000259" key="9">
    <source>
        <dbReference type="Pfam" id="PF16491"/>
    </source>
</evidence>